<dbReference type="PANTHER" id="PTHR30002:SF4">
    <property type="entry name" value="EPOXYQUEUOSINE REDUCTASE"/>
    <property type="match status" value="1"/>
</dbReference>
<evidence type="ECO:0000313" key="11">
    <source>
        <dbReference type="Proteomes" id="UP000032431"/>
    </source>
</evidence>
<dbReference type="OrthoDB" id="9784571at2"/>
<keyword evidence="5" id="KW-0671">Queuosine biosynthesis</keyword>
<evidence type="ECO:0000256" key="6">
    <source>
        <dbReference type="ARBA" id="ARBA00023002"/>
    </source>
</evidence>
<evidence type="ECO:0000256" key="3">
    <source>
        <dbReference type="ARBA" id="ARBA00022694"/>
    </source>
</evidence>
<dbReference type="InterPro" id="IPR013542">
    <property type="entry name" value="QueG_DUF1730"/>
</dbReference>
<evidence type="ECO:0000256" key="4">
    <source>
        <dbReference type="ARBA" id="ARBA00022723"/>
    </source>
</evidence>
<protein>
    <recommendedName>
        <fullName evidence="9">4Fe-4S ferredoxin-type domain-containing protein</fullName>
    </recommendedName>
</protein>
<dbReference type="PANTHER" id="PTHR30002">
    <property type="entry name" value="EPOXYQUEUOSINE REDUCTASE"/>
    <property type="match status" value="1"/>
</dbReference>
<reference evidence="11" key="1">
    <citation type="submission" date="2014-07" db="EMBL/GenBank/DDBJ databases">
        <authorList>
            <person name="Wibberg D."/>
        </authorList>
    </citation>
    <scope>NUCLEOTIDE SEQUENCE [LARGE SCALE GENOMIC DNA]</scope>
    <source>
        <strain evidence="11">DG5</strain>
    </source>
</reference>
<evidence type="ECO:0000256" key="5">
    <source>
        <dbReference type="ARBA" id="ARBA00022785"/>
    </source>
</evidence>
<dbReference type="Pfam" id="PF13484">
    <property type="entry name" value="Fer4_16"/>
    <property type="match status" value="1"/>
</dbReference>
<dbReference type="Pfam" id="PF08331">
    <property type="entry name" value="QueG_DUF1730"/>
    <property type="match status" value="1"/>
</dbReference>
<dbReference type="GO" id="GO:0008616">
    <property type="term" value="P:tRNA queuosine(34) biosynthetic process"/>
    <property type="evidence" value="ECO:0007669"/>
    <property type="project" value="UniProtKB-KW"/>
</dbReference>
<dbReference type="Proteomes" id="UP000032431">
    <property type="component" value="Chromosome I"/>
</dbReference>
<dbReference type="GO" id="GO:0046872">
    <property type="term" value="F:metal ion binding"/>
    <property type="evidence" value="ECO:0007669"/>
    <property type="project" value="UniProtKB-KW"/>
</dbReference>
<feature type="domain" description="4Fe-4S ferredoxin-type" evidence="9">
    <location>
        <begin position="145"/>
        <end position="175"/>
    </location>
</feature>
<dbReference type="EMBL" id="LM995447">
    <property type="protein sequence ID" value="CDZ24738.1"/>
    <property type="molecule type" value="Genomic_DNA"/>
</dbReference>
<evidence type="ECO:0000313" key="10">
    <source>
        <dbReference type="EMBL" id="CDZ24738.1"/>
    </source>
</evidence>
<sequence length="286" mass="31496">MNDLVTINEIMTSCGMPHWGIASFDNVKTALLECNAKKRLPEGAQSIISAIFPYYTHHAAGEISRYAASADYHIVALRRLNDACEKLRRAYEYNSFEPFCDSSPIPEVKTACLAGLGVLGKNGLLITPDYGSFVFIGEIVTDLSLPPNNKPAGRCMSCGLCAAACPSGCIADNKVDCSRCVSHISQKKGELTAEEQELLKKASTIWGCDICQNVCPHNKNLKETYIDEFKTDFVDSLDAKEIEDAGFKKKYKGYAFMWRGKNVLKRNVSILHSGKANNITCTTLKE</sequence>
<dbReference type="HOGENOM" id="CLU_030790_2_1_9"/>
<keyword evidence="6" id="KW-0560">Oxidoreductase</keyword>
<keyword evidence="4" id="KW-0479">Metal-binding</keyword>
<dbReference type="SUPFAM" id="SSF46548">
    <property type="entry name" value="alpha-helical ferredoxin"/>
    <property type="match status" value="1"/>
</dbReference>
<dbReference type="STRING" id="29343.CCDG5_1630"/>
<accession>A0A078KQM0</accession>
<dbReference type="GO" id="GO:0051539">
    <property type="term" value="F:4 iron, 4 sulfur cluster binding"/>
    <property type="evidence" value="ECO:0007669"/>
    <property type="project" value="UniProtKB-KW"/>
</dbReference>
<dbReference type="Gene3D" id="3.30.70.20">
    <property type="match status" value="1"/>
</dbReference>
<evidence type="ECO:0000256" key="7">
    <source>
        <dbReference type="ARBA" id="ARBA00023004"/>
    </source>
</evidence>
<keyword evidence="1" id="KW-0004">4Fe-4S</keyword>
<evidence type="ECO:0000259" key="9">
    <source>
        <dbReference type="PROSITE" id="PS51379"/>
    </source>
</evidence>
<keyword evidence="2" id="KW-0963">Cytoplasm</keyword>
<organism evidence="10 11">
    <name type="scientific">[Clostridium] cellulosi</name>
    <dbReference type="NCBI Taxonomy" id="29343"/>
    <lineage>
        <taxon>Bacteria</taxon>
        <taxon>Bacillati</taxon>
        <taxon>Bacillota</taxon>
        <taxon>Clostridia</taxon>
        <taxon>Eubacteriales</taxon>
        <taxon>Oscillospiraceae</taxon>
        <taxon>Oscillospiraceae incertae sedis</taxon>
    </lineage>
</organism>
<gene>
    <name evidence="10" type="ORF">CCDG5_1630</name>
</gene>
<name>A0A078KQM0_9FIRM</name>
<dbReference type="PATRIC" id="fig|29343.3.peg.1716"/>
<keyword evidence="7" id="KW-0408">Iron</keyword>
<evidence type="ECO:0000256" key="2">
    <source>
        <dbReference type="ARBA" id="ARBA00022490"/>
    </source>
</evidence>
<dbReference type="GO" id="GO:0052693">
    <property type="term" value="F:epoxyqueuosine reductase activity"/>
    <property type="evidence" value="ECO:0007669"/>
    <property type="project" value="TreeGrafter"/>
</dbReference>
<dbReference type="PROSITE" id="PS00198">
    <property type="entry name" value="4FE4S_FER_1"/>
    <property type="match status" value="1"/>
</dbReference>
<evidence type="ECO:0000256" key="8">
    <source>
        <dbReference type="ARBA" id="ARBA00023014"/>
    </source>
</evidence>
<keyword evidence="8" id="KW-0411">Iron-sulfur</keyword>
<keyword evidence="3" id="KW-0819">tRNA processing</keyword>
<dbReference type="AlphaFoldDB" id="A0A078KQM0"/>
<dbReference type="InterPro" id="IPR017896">
    <property type="entry name" value="4Fe4S_Fe-S-bd"/>
</dbReference>
<dbReference type="InterPro" id="IPR017900">
    <property type="entry name" value="4Fe4S_Fe_S_CS"/>
</dbReference>
<dbReference type="KEGG" id="ccel:CCDG5_1630"/>
<dbReference type="PROSITE" id="PS51379">
    <property type="entry name" value="4FE4S_FER_2"/>
    <property type="match status" value="1"/>
</dbReference>
<dbReference type="InterPro" id="IPR004453">
    <property type="entry name" value="QueG"/>
</dbReference>
<evidence type="ECO:0000256" key="1">
    <source>
        <dbReference type="ARBA" id="ARBA00022485"/>
    </source>
</evidence>
<proteinExistence type="predicted"/>
<keyword evidence="11" id="KW-1185">Reference proteome</keyword>